<keyword evidence="2" id="KW-1185">Reference proteome</keyword>
<proteinExistence type="predicted"/>
<sequence length="249" mass="28953">MIKKAKIKENTITVLIASTIKSVEFETNVKFEKEYVDEISFCCEKFTNLNEEGIKKYNKHFKCKIPHDKERDEDNRYVPLRMVLGNMANALYQFKLEEEEVHIKFVCDTNATYHSLKRCIQALTRDTQEGAYILEHLKEFKNKEEVLIIDKELKKQGKDYNSILKINLEDSTEDKQVKLKENLVEIRNLMECLKKDCYEAYDVDDILMVLDEIGGALADGNRGATVLIDDDKKKKTVEKLKNLMNLLGA</sequence>
<dbReference type="Proteomes" id="UP000216024">
    <property type="component" value="Unassembled WGS sequence"/>
</dbReference>
<protein>
    <submittedName>
        <fullName evidence="1">Uncharacterized protein</fullName>
    </submittedName>
</protein>
<dbReference type="EMBL" id="NIBG01000006">
    <property type="protein sequence ID" value="PAB59664.1"/>
    <property type="molecule type" value="Genomic_DNA"/>
</dbReference>
<accession>A0A267MJ90</accession>
<evidence type="ECO:0000313" key="2">
    <source>
        <dbReference type="Proteomes" id="UP000216024"/>
    </source>
</evidence>
<dbReference type="AlphaFoldDB" id="A0A267MJ90"/>
<organism evidence="1 2">
    <name type="scientific">Anaeromicrobium sediminis</name>
    <dbReference type="NCBI Taxonomy" id="1478221"/>
    <lineage>
        <taxon>Bacteria</taxon>
        <taxon>Bacillati</taxon>
        <taxon>Bacillota</taxon>
        <taxon>Clostridia</taxon>
        <taxon>Peptostreptococcales</taxon>
        <taxon>Thermotaleaceae</taxon>
        <taxon>Anaeromicrobium</taxon>
    </lineage>
</organism>
<gene>
    <name evidence="1" type="ORF">CCE28_08850</name>
</gene>
<comment type="caution">
    <text evidence="1">The sequence shown here is derived from an EMBL/GenBank/DDBJ whole genome shotgun (WGS) entry which is preliminary data.</text>
</comment>
<name>A0A267MJ90_9FIRM</name>
<dbReference type="RefSeq" id="WP_095133088.1">
    <property type="nucleotide sequence ID" value="NZ_NIBG01000006.1"/>
</dbReference>
<reference evidence="1 2" key="1">
    <citation type="submission" date="2017-06" db="EMBL/GenBank/DDBJ databases">
        <title>Draft genome sequence of anaerobic fermentative bacterium Anaeromicrobium sediminis DY2726D isolated from West Pacific Ocean sediments.</title>
        <authorList>
            <person name="Zeng X."/>
        </authorList>
    </citation>
    <scope>NUCLEOTIDE SEQUENCE [LARGE SCALE GENOMIC DNA]</scope>
    <source>
        <strain evidence="1 2">DY2726D</strain>
    </source>
</reference>
<evidence type="ECO:0000313" key="1">
    <source>
        <dbReference type="EMBL" id="PAB59664.1"/>
    </source>
</evidence>